<comment type="caution">
    <text evidence="6">The sequence shown here is derived from an EMBL/GenBank/DDBJ whole genome shotgun (WGS) entry which is preliminary data.</text>
</comment>
<keyword evidence="7" id="KW-1185">Reference proteome</keyword>
<evidence type="ECO:0000313" key="6">
    <source>
        <dbReference type="EMBL" id="GMH72646.1"/>
    </source>
</evidence>
<sequence length="299" mass="34625">MDVSPPPPKICAICQTSSADAHAQNLTFKTSKIPSCYHLFCLPCLKQKFSKSGAFPCPSCPPGTFLNPAKLTSNSVDTLYCSTDASWRSRVLGVYNKRESDFSSDLKGWNDYLEEVEDIIYTICNEYYTEEGLKARSKIKNLELKLDSNIITRQLEIEEDQRRYKDEVESEKMEQWKKRNVRDRVLEETGRLIKEWRKERNEVELGERDGVSERLVEAKKMGFEKYVEKQMLEEEKEEEGKIVTINVWYSNGGIGPVPTIGKKDFKSWEAKRIRVLGGVQRKGREDREMCFDEFLGGLW</sequence>
<keyword evidence="3" id="KW-0862">Zinc</keyword>
<dbReference type="Proteomes" id="UP001165122">
    <property type="component" value="Unassembled WGS sequence"/>
</dbReference>
<dbReference type="SMART" id="SM00184">
    <property type="entry name" value="RING"/>
    <property type="match status" value="1"/>
</dbReference>
<dbReference type="GO" id="GO:0005675">
    <property type="term" value="C:transcription factor TFIIH holo complex"/>
    <property type="evidence" value="ECO:0007669"/>
    <property type="project" value="TreeGrafter"/>
</dbReference>
<dbReference type="InterPro" id="IPR015877">
    <property type="entry name" value="MAT1_centre"/>
</dbReference>
<dbReference type="OrthoDB" id="5963at2759"/>
<evidence type="ECO:0000256" key="3">
    <source>
        <dbReference type="ARBA" id="ARBA00022833"/>
    </source>
</evidence>
<dbReference type="InterPro" id="IPR001841">
    <property type="entry name" value="Znf_RING"/>
</dbReference>
<proteinExistence type="predicted"/>
<evidence type="ECO:0000313" key="7">
    <source>
        <dbReference type="Proteomes" id="UP001165122"/>
    </source>
</evidence>
<dbReference type="GO" id="GO:0006357">
    <property type="term" value="P:regulation of transcription by RNA polymerase II"/>
    <property type="evidence" value="ECO:0007669"/>
    <property type="project" value="TreeGrafter"/>
</dbReference>
<dbReference type="InterPro" id="IPR013083">
    <property type="entry name" value="Znf_RING/FYVE/PHD"/>
</dbReference>
<evidence type="ECO:0000256" key="1">
    <source>
        <dbReference type="ARBA" id="ARBA00022723"/>
    </source>
</evidence>
<name>A0A9W7ALA8_9STRA</name>
<evidence type="ECO:0000259" key="5">
    <source>
        <dbReference type="PROSITE" id="PS50089"/>
    </source>
</evidence>
<reference evidence="7" key="1">
    <citation type="journal article" date="2023" name="Commun. Biol.">
        <title>Genome analysis of Parmales, the sister group of diatoms, reveals the evolutionary specialization of diatoms from phago-mixotrophs to photoautotrophs.</title>
        <authorList>
            <person name="Ban H."/>
            <person name="Sato S."/>
            <person name="Yoshikawa S."/>
            <person name="Yamada K."/>
            <person name="Nakamura Y."/>
            <person name="Ichinomiya M."/>
            <person name="Sato N."/>
            <person name="Blanc-Mathieu R."/>
            <person name="Endo H."/>
            <person name="Kuwata A."/>
            <person name="Ogata H."/>
        </authorList>
    </citation>
    <scope>NUCLEOTIDE SEQUENCE [LARGE SCALE GENOMIC DNA]</scope>
    <source>
        <strain evidence="7">NIES 3700</strain>
    </source>
</reference>
<keyword evidence="2 4" id="KW-0863">Zinc-finger</keyword>
<evidence type="ECO:0000256" key="2">
    <source>
        <dbReference type="ARBA" id="ARBA00022771"/>
    </source>
</evidence>
<dbReference type="AlphaFoldDB" id="A0A9W7ALA8"/>
<dbReference type="GO" id="GO:0006281">
    <property type="term" value="P:DNA repair"/>
    <property type="evidence" value="ECO:0007669"/>
    <property type="project" value="TreeGrafter"/>
</dbReference>
<accession>A0A9W7ALA8</accession>
<dbReference type="SUPFAM" id="SSF57850">
    <property type="entry name" value="RING/U-box"/>
    <property type="match status" value="1"/>
</dbReference>
<dbReference type="InterPro" id="IPR017907">
    <property type="entry name" value="Znf_RING_CS"/>
</dbReference>
<evidence type="ECO:0000256" key="4">
    <source>
        <dbReference type="PROSITE-ProRule" id="PRU00175"/>
    </source>
</evidence>
<dbReference type="PROSITE" id="PS50089">
    <property type="entry name" value="ZF_RING_2"/>
    <property type="match status" value="1"/>
</dbReference>
<feature type="domain" description="RING-type" evidence="5">
    <location>
        <begin position="11"/>
        <end position="60"/>
    </location>
</feature>
<dbReference type="Gene3D" id="3.30.40.10">
    <property type="entry name" value="Zinc/RING finger domain, C3HC4 (zinc finger)"/>
    <property type="match status" value="1"/>
</dbReference>
<gene>
    <name evidence="6" type="ORF">TrLO_g3543</name>
</gene>
<dbReference type="Pfam" id="PF06391">
    <property type="entry name" value="MAT1"/>
    <property type="match status" value="1"/>
</dbReference>
<dbReference type="PANTHER" id="PTHR12683:SF13">
    <property type="entry name" value="CDK-ACTIVATING KINASE ASSEMBLY FACTOR MAT1"/>
    <property type="match status" value="1"/>
</dbReference>
<keyword evidence="1" id="KW-0479">Metal-binding</keyword>
<dbReference type="GO" id="GO:0008270">
    <property type="term" value="F:zinc ion binding"/>
    <property type="evidence" value="ECO:0007669"/>
    <property type="project" value="UniProtKB-KW"/>
</dbReference>
<organism evidence="6 7">
    <name type="scientific">Triparma laevis f. longispina</name>
    <dbReference type="NCBI Taxonomy" id="1714387"/>
    <lineage>
        <taxon>Eukaryota</taxon>
        <taxon>Sar</taxon>
        <taxon>Stramenopiles</taxon>
        <taxon>Ochrophyta</taxon>
        <taxon>Bolidophyceae</taxon>
        <taxon>Parmales</taxon>
        <taxon>Triparmaceae</taxon>
        <taxon>Triparma</taxon>
    </lineage>
</organism>
<dbReference type="EMBL" id="BRXW01000657">
    <property type="protein sequence ID" value="GMH72646.1"/>
    <property type="molecule type" value="Genomic_DNA"/>
</dbReference>
<protein>
    <recommendedName>
        <fullName evidence="5">RING-type domain-containing protein</fullName>
    </recommendedName>
</protein>
<dbReference type="PROSITE" id="PS00518">
    <property type="entry name" value="ZF_RING_1"/>
    <property type="match status" value="1"/>
</dbReference>
<dbReference type="PANTHER" id="PTHR12683">
    <property type="entry name" value="CDK-ACTIVATING KINASE ASSEMBLY FACTOR MAT1"/>
    <property type="match status" value="1"/>
</dbReference>